<dbReference type="PROSITE" id="PS50109">
    <property type="entry name" value="HIS_KIN"/>
    <property type="match status" value="1"/>
</dbReference>
<keyword evidence="4" id="KW-0902">Two-component regulatory system</keyword>
<evidence type="ECO:0000256" key="8">
    <source>
        <dbReference type="SAM" id="Phobius"/>
    </source>
</evidence>
<sequence length="903" mass="99799">MSRLRLYLFLCLSLWLPAWAAQAEPLNDLRAWDPAQGALHVLDGTWRLTWLEPARAEQEVPLPFTWKDGTRKPWGEVGFGRIELTSKLLLPDYPEPLALYFDDFKSAARVWIDGELAFERGQPGDAEHEVQRLQSAIVPLPVGAKRVTVRIELSNHFHHEGGIDMEVRAGTLAGLALDASRQRALYLLTLGGALMMALFMALMDRSAARALGGLPFAVLLVLAGLRAASSGELLDHYLQWPSVWIYRIEYLTGHLFSPVYGVLLLRLFPDELSRRVQRVLVAVGVLGALVTLGTPPAFFTLTRDPCAIWLLLCELYFLGALVLAVRRRRPGALVALGGMLVMDVTIVNDLLLYSLSVPTLNLIPLGILFFMLSHGVVVGSRVIDALQRSKQLSRDLQRLNASLEARVEERTQALAVARDQALHEAQQSLERQAMLSHELRTPLVAIQGHLHLLQGDGLDEQQRHRLDTVRVAAQSLTDVLDGLMLLSRAEKLELPPAQVFSPERLVEECAAIFRPQAEARGLRLLTRCADDLPAYVLGHPQPLRQVLYNLLGNALKFTDQGQVLVILERSSQGLALRVADTGPGIRHELQPTLFEAFVRDPEAGQPGIGLGLYISARLAALMGARLALDSAPGQGTRIDLWLPWQPAEAPAAEEEDEAAALLQGLRVLLVEDVEVNRLVTAELLERWGCQVSTARDGREGVEACATGTFDLVLMDLRLPDIDGLTASRLILQQARSTPPLLVALTANARDLDPRQWREAGLRAVLGKPLRREALLAVLEDWDIPGEASPTQPEEFSEARLEALRGWLGHALFDRLLPTLVASLEEVRDALAHLPEAPEAARLELSALCHRLRGSTLNFGLDSLAQAAERTERPEQVPELLAILERHLLLLRERLQREAGRAIP</sequence>
<dbReference type="KEGG" id="poj:PtoMrB4_14230"/>
<dbReference type="InterPro" id="IPR011623">
    <property type="entry name" value="7TMR_DISM_rcpt_extracell_dom1"/>
</dbReference>
<dbReference type="SUPFAM" id="SSF55874">
    <property type="entry name" value="ATPase domain of HSP90 chaperone/DNA topoisomerase II/histidine kinase"/>
    <property type="match status" value="1"/>
</dbReference>
<dbReference type="Gene3D" id="1.20.120.160">
    <property type="entry name" value="HPT domain"/>
    <property type="match status" value="1"/>
</dbReference>
<evidence type="ECO:0000256" key="9">
    <source>
        <dbReference type="SAM" id="SignalP"/>
    </source>
</evidence>
<dbReference type="EMBL" id="AP022642">
    <property type="protein sequence ID" value="BCA27446.1"/>
    <property type="molecule type" value="Genomic_DNA"/>
</dbReference>
<feature type="transmembrane region" description="Helical" evidence="8">
    <location>
        <begin position="184"/>
        <end position="203"/>
    </location>
</feature>
<dbReference type="CDD" id="cd17546">
    <property type="entry name" value="REC_hyHK_CKI1_RcsC-like"/>
    <property type="match status" value="1"/>
</dbReference>
<dbReference type="Proteomes" id="UP000501237">
    <property type="component" value="Chromosome"/>
</dbReference>
<evidence type="ECO:0000256" key="2">
    <source>
        <dbReference type="ARBA" id="ARBA00012438"/>
    </source>
</evidence>
<dbReference type="EC" id="2.7.13.3" evidence="2"/>
<keyword evidence="3 6" id="KW-0597">Phosphoprotein</keyword>
<feature type="modified residue" description="4-aspartylphosphate" evidence="6">
    <location>
        <position position="715"/>
    </location>
</feature>
<dbReference type="Pfam" id="PF00512">
    <property type="entry name" value="HisKA"/>
    <property type="match status" value="1"/>
</dbReference>
<dbReference type="SUPFAM" id="SSF47226">
    <property type="entry name" value="Histidine-containing phosphotransfer domain, HPT domain"/>
    <property type="match status" value="1"/>
</dbReference>
<feature type="coiled-coil region" evidence="7">
    <location>
        <begin position="386"/>
        <end position="420"/>
    </location>
</feature>
<accession>A0A679GA72</accession>
<dbReference type="PROSITE" id="PS50894">
    <property type="entry name" value="HPT"/>
    <property type="match status" value="1"/>
</dbReference>
<dbReference type="PROSITE" id="PS50110">
    <property type="entry name" value="RESPONSE_REGULATORY"/>
    <property type="match status" value="1"/>
</dbReference>
<evidence type="ECO:0000256" key="6">
    <source>
        <dbReference type="PROSITE-ProRule" id="PRU00169"/>
    </source>
</evidence>
<dbReference type="Pfam" id="PF07695">
    <property type="entry name" value="7TMR-DISM_7TM"/>
    <property type="match status" value="1"/>
</dbReference>
<dbReference type="SMART" id="SM00448">
    <property type="entry name" value="REC"/>
    <property type="match status" value="1"/>
</dbReference>
<dbReference type="Gene3D" id="1.10.287.130">
    <property type="match status" value="1"/>
</dbReference>
<dbReference type="InterPro" id="IPR011006">
    <property type="entry name" value="CheY-like_superfamily"/>
</dbReference>
<feature type="transmembrane region" description="Helical" evidence="8">
    <location>
        <begin position="210"/>
        <end position="228"/>
    </location>
</feature>
<dbReference type="SMART" id="SM00387">
    <property type="entry name" value="HATPase_c"/>
    <property type="match status" value="1"/>
</dbReference>
<dbReference type="Pfam" id="PF00072">
    <property type="entry name" value="Response_reg"/>
    <property type="match status" value="1"/>
</dbReference>
<keyword evidence="9" id="KW-0732">Signal</keyword>
<dbReference type="Pfam" id="PF02518">
    <property type="entry name" value="HATPase_c"/>
    <property type="match status" value="1"/>
</dbReference>
<name>A0A679GA72_9GAMM</name>
<dbReference type="SUPFAM" id="SSF52172">
    <property type="entry name" value="CheY-like"/>
    <property type="match status" value="1"/>
</dbReference>
<gene>
    <name evidence="13" type="ORF">PtoMrB4_14230</name>
</gene>
<dbReference type="CDD" id="cd00082">
    <property type="entry name" value="HisKA"/>
    <property type="match status" value="1"/>
</dbReference>
<dbReference type="GO" id="GO:0005524">
    <property type="term" value="F:ATP binding"/>
    <property type="evidence" value="ECO:0007669"/>
    <property type="project" value="UniProtKB-KW"/>
</dbReference>
<keyword evidence="7" id="KW-0175">Coiled coil</keyword>
<feature type="signal peptide" evidence="9">
    <location>
        <begin position="1"/>
        <end position="20"/>
    </location>
</feature>
<feature type="domain" description="Response regulatory" evidence="11">
    <location>
        <begin position="666"/>
        <end position="782"/>
    </location>
</feature>
<evidence type="ECO:0000256" key="3">
    <source>
        <dbReference type="ARBA" id="ARBA00022553"/>
    </source>
</evidence>
<dbReference type="SMART" id="SM00388">
    <property type="entry name" value="HisKA"/>
    <property type="match status" value="1"/>
</dbReference>
<feature type="transmembrane region" description="Helical" evidence="8">
    <location>
        <begin position="248"/>
        <end position="268"/>
    </location>
</feature>
<dbReference type="InterPro" id="IPR036890">
    <property type="entry name" value="HATPase_C_sf"/>
</dbReference>
<dbReference type="GO" id="GO:0005886">
    <property type="term" value="C:plasma membrane"/>
    <property type="evidence" value="ECO:0007669"/>
    <property type="project" value="UniProtKB-SubCell"/>
</dbReference>
<evidence type="ECO:0000259" key="11">
    <source>
        <dbReference type="PROSITE" id="PS50110"/>
    </source>
</evidence>
<evidence type="ECO:0000313" key="14">
    <source>
        <dbReference type="Proteomes" id="UP000501237"/>
    </source>
</evidence>
<feature type="modified residue" description="Phosphohistidine" evidence="5">
    <location>
        <position position="849"/>
    </location>
</feature>
<protein>
    <recommendedName>
        <fullName evidence="2">histidine kinase</fullName>
        <ecNumber evidence="2">2.7.13.3</ecNumber>
    </recommendedName>
</protein>
<evidence type="ECO:0000256" key="7">
    <source>
        <dbReference type="SAM" id="Coils"/>
    </source>
</evidence>
<dbReference type="GO" id="GO:0000155">
    <property type="term" value="F:phosphorelay sensor kinase activity"/>
    <property type="evidence" value="ECO:0007669"/>
    <property type="project" value="InterPro"/>
</dbReference>
<evidence type="ECO:0000256" key="5">
    <source>
        <dbReference type="PROSITE-ProRule" id="PRU00110"/>
    </source>
</evidence>
<organism evidence="13 14">
    <name type="scientific">Metapseudomonas otitidis</name>
    <dbReference type="NCBI Taxonomy" id="319939"/>
    <lineage>
        <taxon>Bacteria</taxon>
        <taxon>Pseudomonadati</taxon>
        <taxon>Pseudomonadota</taxon>
        <taxon>Gammaproteobacteria</taxon>
        <taxon>Pseudomonadales</taxon>
        <taxon>Pseudomonadaceae</taxon>
        <taxon>Metapseudomonas</taxon>
    </lineage>
</organism>
<dbReference type="InterPro" id="IPR004358">
    <property type="entry name" value="Sig_transdc_His_kin-like_C"/>
</dbReference>
<dbReference type="RefSeq" id="WP_172432887.1">
    <property type="nucleotide sequence ID" value="NZ_AP022642.1"/>
</dbReference>
<dbReference type="AlphaFoldDB" id="A0A679GA72"/>
<keyword evidence="8" id="KW-1133">Transmembrane helix</keyword>
<feature type="chain" id="PRO_5025669874" description="histidine kinase" evidence="9">
    <location>
        <begin position="21"/>
        <end position="903"/>
    </location>
</feature>
<dbReference type="InterPro" id="IPR001789">
    <property type="entry name" value="Sig_transdc_resp-reg_receiver"/>
</dbReference>
<dbReference type="PANTHER" id="PTHR45339:SF3">
    <property type="entry name" value="HISTIDINE KINASE"/>
    <property type="match status" value="1"/>
</dbReference>
<dbReference type="InterPro" id="IPR003594">
    <property type="entry name" value="HATPase_dom"/>
</dbReference>
<evidence type="ECO:0000256" key="4">
    <source>
        <dbReference type="ARBA" id="ARBA00023012"/>
    </source>
</evidence>
<evidence type="ECO:0000259" key="10">
    <source>
        <dbReference type="PROSITE" id="PS50109"/>
    </source>
</evidence>
<keyword evidence="8" id="KW-0472">Membrane</keyword>
<dbReference type="InterPro" id="IPR005467">
    <property type="entry name" value="His_kinase_dom"/>
</dbReference>
<dbReference type="SUPFAM" id="SSF47384">
    <property type="entry name" value="Homodimeric domain of signal transducing histidine kinase"/>
    <property type="match status" value="1"/>
</dbReference>
<proteinExistence type="predicted"/>
<dbReference type="InterPro" id="IPR003661">
    <property type="entry name" value="HisK_dim/P_dom"/>
</dbReference>
<dbReference type="InterPro" id="IPR036641">
    <property type="entry name" value="HPT_dom_sf"/>
</dbReference>
<evidence type="ECO:0000313" key="13">
    <source>
        <dbReference type="EMBL" id="BCA27446.1"/>
    </source>
</evidence>
<comment type="catalytic activity">
    <reaction evidence="1">
        <text>ATP + protein L-histidine = ADP + protein N-phospho-L-histidine.</text>
        <dbReference type="EC" id="2.7.13.3"/>
    </reaction>
</comment>
<dbReference type="PANTHER" id="PTHR45339">
    <property type="entry name" value="HYBRID SIGNAL TRANSDUCTION HISTIDINE KINASE J"/>
    <property type="match status" value="1"/>
</dbReference>
<keyword evidence="8" id="KW-0812">Transmembrane</keyword>
<feature type="domain" description="HPt" evidence="12">
    <location>
        <begin position="808"/>
        <end position="897"/>
    </location>
</feature>
<feature type="domain" description="Histidine kinase" evidence="10">
    <location>
        <begin position="434"/>
        <end position="646"/>
    </location>
</feature>
<evidence type="ECO:0000256" key="1">
    <source>
        <dbReference type="ARBA" id="ARBA00000085"/>
    </source>
</evidence>
<evidence type="ECO:0000259" key="12">
    <source>
        <dbReference type="PROSITE" id="PS50894"/>
    </source>
</evidence>
<feature type="transmembrane region" description="Helical" evidence="8">
    <location>
        <begin position="280"/>
        <end position="301"/>
    </location>
</feature>
<dbReference type="GeneID" id="57396637"/>
<dbReference type="InterPro" id="IPR036097">
    <property type="entry name" value="HisK_dim/P_sf"/>
</dbReference>
<feature type="transmembrane region" description="Helical" evidence="8">
    <location>
        <begin position="307"/>
        <end position="325"/>
    </location>
</feature>
<dbReference type="Gene3D" id="3.40.50.2300">
    <property type="match status" value="1"/>
</dbReference>
<reference evidence="13 14" key="1">
    <citation type="journal article" date="2020" name="Microbiol. Resour. Announc.">
        <title>Complete genome sequence of Pseudomonas otitidis strain MrB4, isolated from Lake Biwa in Japan.</title>
        <authorList>
            <person name="Miyazaki K."/>
            <person name="Hase E."/>
            <person name="Maruya T."/>
        </authorList>
    </citation>
    <scope>NUCLEOTIDE SEQUENCE [LARGE SCALE GENOMIC DNA]</scope>
    <source>
        <strain evidence="13 14">MrB4</strain>
    </source>
</reference>
<dbReference type="Gene3D" id="3.30.565.10">
    <property type="entry name" value="Histidine kinase-like ATPase, C-terminal domain"/>
    <property type="match status" value="1"/>
</dbReference>
<dbReference type="InterPro" id="IPR008207">
    <property type="entry name" value="Sig_transdc_His_kin_Hpt_dom"/>
</dbReference>
<dbReference type="PRINTS" id="PR00344">
    <property type="entry name" value="BCTRLSENSOR"/>
</dbReference>